<evidence type="ECO:0000256" key="2">
    <source>
        <dbReference type="SAM" id="MobiDB-lite"/>
    </source>
</evidence>
<comment type="caution">
    <text evidence="3">The sequence shown here is derived from an EMBL/GenBank/DDBJ whole genome shotgun (WGS) entry which is preliminary data.</text>
</comment>
<dbReference type="GO" id="GO:0048193">
    <property type="term" value="P:Golgi vesicle transport"/>
    <property type="evidence" value="ECO:0007669"/>
    <property type="project" value="TreeGrafter"/>
</dbReference>
<dbReference type="GO" id="GO:0032456">
    <property type="term" value="P:endocytic recycling"/>
    <property type="evidence" value="ECO:0007669"/>
    <property type="project" value="TreeGrafter"/>
</dbReference>
<dbReference type="Pfam" id="PF08700">
    <property type="entry name" value="VPS51_Exo84_N"/>
    <property type="match status" value="1"/>
</dbReference>
<dbReference type="GO" id="GO:0000938">
    <property type="term" value="C:GARP complex"/>
    <property type="evidence" value="ECO:0007669"/>
    <property type="project" value="TreeGrafter"/>
</dbReference>
<gene>
    <name evidence="3" type="ORF">QTG54_008631</name>
</gene>
<feature type="region of interest" description="Disordered" evidence="2">
    <location>
        <begin position="55"/>
        <end position="125"/>
    </location>
</feature>
<feature type="region of interest" description="Disordered" evidence="2">
    <location>
        <begin position="1"/>
        <end position="35"/>
    </location>
</feature>
<dbReference type="InterPro" id="IPR014812">
    <property type="entry name" value="Vps51"/>
</dbReference>
<feature type="compositionally biased region" description="Basic and acidic residues" evidence="2">
    <location>
        <begin position="80"/>
        <end position="96"/>
    </location>
</feature>
<dbReference type="GO" id="GO:0007030">
    <property type="term" value="P:Golgi organization"/>
    <property type="evidence" value="ECO:0007669"/>
    <property type="project" value="TreeGrafter"/>
</dbReference>
<dbReference type="Proteomes" id="UP001224775">
    <property type="component" value="Unassembled WGS sequence"/>
</dbReference>
<dbReference type="GO" id="GO:0042147">
    <property type="term" value="P:retrograde transport, endosome to Golgi"/>
    <property type="evidence" value="ECO:0007669"/>
    <property type="project" value="TreeGrafter"/>
</dbReference>
<feature type="region of interest" description="Disordered" evidence="2">
    <location>
        <begin position="392"/>
        <end position="417"/>
    </location>
</feature>
<accession>A0AAD8Y859</accession>
<feature type="compositionally biased region" description="Polar residues" evidence="2">
    <location>
        <begin position="404"/>
        <end position="413"/>
    </location>
</feature>
<dbReference type="PANTHER" id="PTHR15954:SF4">
    <property type="entry name" value="VACUOLAR PROTEIN SORTING-ASSOCIATED PROTEIN 51 HOMOLOG"/>
    <property type="match status" value="1"/>
</dbReference>
<evidence type="ECO:0000313" key="3">
    <source>
        <dbReference type="EMBL" id="KAK1740536.1"/>
    </source>
</evidence>
<organism evidence="3 4">
    <name type="scientific">Skeletonema marinoi</name>
    <dbReference type="NCBI Taxonomy" id="267567"/>
    <lineage>
        <taxon>Eukaryota</taxon>
        <taxon>Sar</taxon>
        <taxon>Stramenopiles</taxon>
        <taxon>Ochrophyta</taxon>
        <taxon>Bacillariophyta</taxon>
        <taxon>Coscinodiscophyceae</taxon>
        <taxon>Thalassiosirophycidae</taxon>
        <taxon>Thalassiosirales</taxon>
        <taxon>Skeletonemataceae</taxon>
        <taxon>Skeletonema</taxon>
        <taxon>Skeletonema marinoi-dohrnii complex</taxon>
    </lineage>
</organism>
<evidence type="ECO:0000256" key="1">
    <source>
        <dbReference type="ARBA" id="ARBA00006080"/>
    </source>
</evidence>
<feature type="compositionally biased region" description="Low complexity" evidence="2">
    <location>
        <begin position="1"/>
        <end position="17"/>
    </location>
</feature>
<dbReference type="PANTHER" id="PTHR15954">
    <property type="entry name" value="VACUOLAR PROTEIN SORTING-ASSOCIATED PROTEIN 51 HOMOLOG"/>
    <property type="match status" value="1"/>
</dbReference>
<dbReference type="GO" id="GO:0005829">
    <property type="term" value="C:cytosol"/>
    <property type="evidence" value="ECO:0007669"/>
    <property type="project" value="GOC"/>
</dbReference>
<dbReference type="GO" id="GO:0016020">
    <property type="term" value="C:membrane"/>
    <property type="evidence" value="ECO:0007669"/>
    <property type="project" value="TreeGrafter"/>
</dbReference>
<comment type="similarity">
    <text evidence="1">Belongs to the VPS51 family.</text>
</comment>
<sequence>MDFDDASVSSASSSSSSDSDDEFLTSAGGGQSNALSREALVRKKLLESFYGASAAVDDEGSNAAGEALPDSSAALPSNDDNVKDGYMDQDKGDNGAEHNNNISSPSSDIPTSITHPSSSSALFRSPSQIPLPFTATKLDLDSPNFNPDNHTLSHIAHSSAHTLLETNERLALDIRTLDSTMQTLVYENYSKFIDATDAIKSIGTNVTTAGESGLDRLNVGMERVAQASARSDRLLRASREAVAEKLRIQRLLTRLDALLCLPKTLRCDISEKRHRKAVKSYKSATEILGRHSAGFESLRSIEAECGEILKGLAEDLKKKLLWWGQADSGMSALSQSAVPPSSIAEIFECAGTLLMLQDTAFSPGLDRSQCQSLALSACTQFLKERLDPGRAVSFTPMNSPPNSPSRTQQLDATESNDEDMTGIISELPIAFLDGLLEATTLYGVSFPIMGDDDSPASNGSELIGSFVQNNFDSFIEHVRVLLIRRSESFSQPIIEESKSQEEEERKDDANFIQVSLALAHLLRSVRELASGLALPEVGMDLSIASALVDQTVELAEMLVRLRITVKFNELRGLVLKECLTPLVREITQADKPDQKEDSRLSSSLVEMIQLSSVALSDGLQMADDLIRATLQQSQATITAAPVDSAVVKLAVQKNARLFGIWLASSLEQLAGCEPSGDDKVLLEMEEEENEEDPKLKKKIIIAGLERDDESNGQHEDGMIISSLLVQLDECSDQAYSNFLLALCEMCRLAERSISTTLNQSIQSAMEEDARVAESANTLFGGTINPHRKGKDGLDVEHILSKRFQLAASRTLSMYILDRGALAASHLCTGMLQFADARDPYAIPTRPREDVLRLFDIIKASCEDSISIMGGDLFASAVPSFPDEIDYANVFGDRLSGGSGGGATSGLKMDVERMFIENIQVYPHAFDELEFNRNSVISGILCVALSGLVECVRSSVFSSLGLRQMKVDAVLLRYLVPHYVKDVYGTPEANACTGVCNAIDDVMLNAEQRCVDPEVIMDDEYYDAEKDEIVTPFLLVQQFLFNDDGDQNVMERISFS</sequence>
<protein>
    <submittedName>
        <fullName evidence="3">Vacuolar protein sorting-associated protein 51</fullName>
    </submittedName>
</protein>
<dbReference type="EMBL" id="JATAAI010000015">
    <property type="protein sequence ID" value="KAK1740536.1"/>
    <property type="molecule type" value="Genomic_DNA"/>
</dbReference>
<dbReference type="GO" id="GO:0007041">
    <property type="term" value="P:lysosomal transport"/>
    <property type="evidence" value="ECO:0007669"/>
    <property type="project" value="TreeGrafter"/>
</dbReference>
<dbReference type="GO" id="GO:1990745">
    <property type="term" value="C:EARP complex"/>
    <property type="evidence" value="ECO:0007669"/>
    <property type="project" value="TreeGrafter"/>
</dbReference>
<dbReference type="AlphaFoldDB" id="A0AAD8Y859"/>
<feature type="compositionally biased region" description="Low complexity" evidence="2">
    <location>
        <begin position="98"/>
        <end position="125"/>
    </location>
</feature>
<name>A0AAD8Y859_9STRA</name>
<keyword evidence="4" id="KW-1185">Reference proteome</keyword>
<evidence type="ECO:0000313" key="4">
    <source>
        <dbReference type="Proteomes" id="UP001224775"/>
    </source>
</evidence>
<proteinExistence type="inferred from homology"/>
<reference evidence="3" key="1">
    <citation type="submission" date="2023-06" db="EMBL/GenBank/DDBJ databases">
        <title>Survivors Of The Sea: Transcriptome response of Skeletonema marinoi to long-term dormancy.</title>
        <authorList>
            <person name="Pinder M.I.M."/>
            <person name="Kourtchenko O."/>
            <person name="Robertson E.K."/>
            <person name="Larsson T."/>
            <person name="Maumus F."/>
            <person name="Osuna-Cruz C.M."/>
            <person name="Vancaester E."/>
            <person name="Stenow R."/>
            <person name="Vandepoele K."/>
            <person name="Ploug H."/>
            <person name="Bruchert V."/>
            <person name="Godhe A."/>
            <person name="Topel M."/>
        </authorList>
    </citation>
    <scope>NUCLEOTIDE SEQUENCE</scope>
    <source>
        <strain evidence="3">R05AC</strain>
    </source>
</reference>